<dbReference type="EMBL" id="JAQMJV010000006">
    <property type="protein sequence ID" value="MDB8619830.1"/>
    <property type="molecule type" value="Genomic_DNA"/>
</dbReference>
<evidence type="ECO:0000313" key="1">
    <source>
        <dbReference type="EMBL" id="MBS5357485.1"/>
    </source>
</evidence>
<protein>
    <submittedName>
        <fullName evidence="4">Sigma-70 family RNA polymerase sigma factor</fullName>
    </submittedName>
</protein>
<sequence length="159" mass="19717">MEFNKMYQKVKYIVRKCEKEYYIQLWEKDDWEQEGQLTLFELYQKNPEIETNEELLYTYFKTKFRNHIKDKIRQQESDKRKINRLPYIEIGEISHRISSRKIYLDELVVLRDALKRFKEKLTVKEKEQYEALLANRRCLGKTKMKKKLENYLKDFKNSI</sequence>
<evidence type="ECO:0000313" key="3">
    <source>
        <dbReference type="EMBL" id="MDB8619830.1"/>
    </source>
</evidence>
<dbReference type="Proteomes" id="UP001212685">
    <property type="component" value="Unassembled WGS sequence"/>
</dbReference>
<dbReference type="EMBL" id="WMYS01000003">
    <property type="protein sequence ID" value="MTR41292.1"/>
    <property type="molecule type" value="Genomic_DNA"/>
</dbReference>
<organism evidence="4 8">
    <name type="scientific">Streptococcus parasanguinis</name>
    <dbReference type="NCBI Taxonomy" id="1318"/>
    <lineage>
        <taxon>Bacteria</taxon>
        <taxon>Bacillati</taxon>
        <taxon>Bacillota</taxon>
        <taxon>Bacilli</taxon>
        <taxon>Lactobacillales</taxon>
        <taxon>Streptococcaceae</taxon>
        <taxon>Streptococcus</taxon>
    </lineage>
</organism>
<evidence type="ECO:0000313" key="4">
    <source>
        <dbReference type="EMBL" id="MTR41292.1"/>
    </source>
</evidence>
<accession>A0A359YGP5</accession>
<evidence type="ECO:0000313" key="7">
    <source>
        <dbReference type="Proteomes" id="UP000285725"/>
    </source>
</evidence>
<dbReference type="EMBL" id="CP133988">
    <property type="protein sequence ID" value="WNB83702.1"/>
    <property type="molecule type" value="Genomic_DNA"/>
</dbReference>
<evidence type="ECO:0000313" key="5">
    <source>
        <dbReference type="EMBL" id="RHN26888.1"/>
    </source>
</evidence>
<dbReference type="EMBL" id="JAGZFP010000001">
    <property type="protein sequence ID" value="MBS5357485.1"/>
    <property type="molecule type" value="Genomic_DNA"/>
</dbReference>
<dbReference type="AlphaFoldDB" id="A0A359YGP5"/>
<reference evidence="1" key="3">
    <citation type="submission" date="2021-02" db="EMBL/GenBank/DDBJ databases">
        <title>Infant gut strain persistence is associated with maternal origin, phylogeny, and functional potential including surface adhesion and iron acquisition.</title>
        <authorList>
            <person name="Lou Y.C."/>
        </authorList>
    </citation>
    <scope>NUCLEOTIDE SEQUENCE</scope>
    <source>
        <strain evidence="2">L3_060_000G1_dasL3_060_000G1_metabat.metabat.86_ sub</strain>
        <strain evidence="1">L3_098_011G1_dasL3_098_011G1_concoct_7</strain>
    </source>
</reference>
<evidence type="ECO:0000313" key="2">
    <source>
        <dbReference type="EMBL" id="MBS6536186.1"/>
    </source>
</evidence>
<dbReference type="Proteomes" id="UP000709219">
    <property type="component" value="Unassembled WGS sequence"/>
</dbReference>
<dbReference type="RefSeq" id="WP_003009261.1">
    <property type="nucleotide sequence ID" value="NZ_CABJDC010000001.1"/>
</dbReference>
<reference evidence="3" key="4">
    <citation type="submission" date="2023-01" db="EMBL/GenBank/DDBJ databases">
        <title>Human gut microbiome strain richness.</title>
        <authorList>
            <person name="Chen-Liaw A."/>
        </authorList>
    </citation>
    <scope>NUCLEOTIDE SEQUENCE</scope>
    <source>
        <strain evidence="3">1001262st2_G8_1001262B_160229</strain>
    </source>
</reference>
<dbReference type="Proteomes" id="UP000430295">
    <property type="component" value="Unassembled WGS sequence"/>
</dbReference>
<dbReference type="Proteomes" id="UP000761167">
    <property type="component" value="Unassembled WGS sequence"/>
</dbReference>
<dbReference type="EMBL" id="JAGZZN010000004">
    <property type="protein sequence ID" value="MBS6536186.1"/>
    <property type="molecule type" value="Genomic_DNA"/>
</dbReference>
<evidence type="ECO:0000313" key="6">
    <source>
        <dbReference type="EMBL" id="WNB83702.1"/>
    </source>
</evidence>
<gene>
    <name evidence="5" type="ORF">DWZ19_00005</name>
    <name evidence="4" type="ORF">GMC75_06295</name>
    <name evidence="2" type="ORF">KH363_01435</name>
    <name evidence="1" type="ORF">KHX87_00005</name>
    <name evidence="3" type="ORF">PNV36_05335</name>
    <name evidence="6" type="ORF">RDV49_02360</name>
</gene>
<dbReference type="Proteomes" id="UP001248323">
    <property type="component" value="Chromosome"/>
</dbReference>
<reference evidence="5 7" key="1">
    <citation type="submission" date="2018-08" db="EMBL/GenBank/DDBJ databases">
        <title>A genome reference for cultivated species of the human gut microbiota.</title>
        <authorList>
            <person name="Zou Y."/>
            <person name="Xue W."/>
            <person name="Luo G."/>
        </authorList>
    </citation>
    <scope>NUCLEOTIDE SEQUENCE [LARGE SCALE GENOMIC DNA]</scope>
    <source>
        <strain evidence="5 7">AF30-12BH</strain>
    </source>
</reference>
<reference evidence="6" key="5">
    <citation type="submission" date="2023-09" db="EMBL/GenBank/DDBJ databases">
        <title>Streptococcus_parasanguinius_hifiasm_complete_genome_Zymo_Research_ D6332.</title>
        <authorList>
            <person name="Damerum A."/>
        </authorList>
    </citation>
    <scope>NUCLEOTIDE SEQUENCE</scope>
    <source>
        <strain evidence="6">B-1756</strain>
    </source>
</reference>
<proteinExistence type="predicted"/>
<name>A0A359YGP5_STRPA</name>
<evidence type="ECO:0000313" key="8">
    <source>
        <dbReference type="Proteomes" id="UP000430295"/>
    </source>
</evidence>
<dbReference type="EMBL" id="QRQU01000001">
    <property type="protein sequence ID" value="RHN26888.1"/>
    <property type="molecule type" value="Genomic_DNA"/>
</dbReference>
<reference evidence="4 8" key="2">
    <citation type="journal article" date="2019" name="Nat. Med.">
        <title>A library of human gut bacterial isolates paired with longitudinal multiomics data enables mechanistic microbiome research.</title>
        <authorList>
            <person name="Poyet M."/>
            <person name="Groussin M."/>
            <person name="Gibbons S.M."/>
            <person name="Avila-Pacheco J."/>
            <person name="Jiang X."/>
            <person name="Kearney S.M."/>
            <person name="Perrotta A.R."/>
            <person name="Berdy B."/>
            <person name="Zhao S."/>
            <person name="Lieberman T.D."/>
            <person name="Swanson P.K."/>
            <person name="Smith M."/>
            <person name="Roesemann S."/>
            <person name="Alexander J.E."/>
            <person name="Rich S.A."/>
            <person name="Livny J."/>
            <person name="Vlamakis H."/>
            <person name="Clish C."/>
            <person name="Bullock K."/>
            <person name="Deik A."/>
            <person name="Scott J."/>
            <person name="Pierce K.A."/>
            <person name="Xavier R.J."/>
            <person name="Alm E.J."/>
        </authorList>
    </citation>
    <scope>NUCLEOTIDE SEQUENCE [LARGE SCALE GENOMIC DNA]</scope>
    <source>
        <strain evidence="4 8">BIOML-A18</strain>
    </source>
</reference>
<dbReference type="Proteomes" id="UP000285725">
    <property type="component" value="Unassembled WGS sequence"/>
</dbReference>